<keyword evidence="2" id="KW-1185">Reference proteome</keyword>
<accession>A0A1I3EC36</accession>
<reference evidence="1 2" key="1">
    <citation type="submission" date="2016-10" db="EMBL/GenBank/DDBJ databases">
        <authorList>
            <person name="de Groot N.N."/>
        </authorList>
    </citation>
    <scope>NUCLEOTIDE SEQUENCE [LARGE SCALE GENOMIC DNA]</scope>
    <source>
        <strain evidence="1 2">LMG 23650</strain>
    </source>
</reference>
<protein>
    <submittedName>
        <fullName evidence="1">Uncharacterized protein</fullName>
    </submittedName>
</protein>
<dbReference type="EMBL" id="FOQU01000001">
    <property type="protein sequence ID" value="SFH96542.1"/>
    <property type="molecule type" value="Genomic_DNA"/>
</dbReference>
<sequence>MAAVVAALLLLGACADPNADSNERVTGSGGKAVRYSSRQVTVDLTAEEHSTLEKVRDHTYPNATGPQALHAVVAALEADGYAPVTSEADTGIAQGGHGETLVPKWREVLRGVVKAKFGFLPAKPDHQYTTALVSVRATEHGHGVVVRARFDNTVYDTNGDSQTKTVIKPDAYDDFFALTARALSGENLANLNATASASAATAAPHSPAALPQ</sequence>
<organism evidence="1 2">
    <name type="scientific">Paraburkholderia megapolitana</name>
    <dbReference type="NCBI Taxonomy" id="420953"/>
    <lineage>
        <taxon>Bacteria</taxon>
        <taxon>Pseudomonadati</taxon>
        <taxon>Pseudomonadota</taxon>
        <taxon>Betaproteobacteria</taxon>
        <taxon>Burkholderiales</taxon>
        <taxon>Burkholderiaceae</taxon>
        <taxon>Paraburkholderia</taxon>
    </lineage>
</organism>
<evidence type="ECO:0000313" key="1">
    <source>
        <dbReference type="EMBL" id="SFH96542.1"/>
    </source>
</evidence>
<gene>
    <name evidence="1" type="ORF">SAMN05192543_101790</name>
</gene>
<name>A0A1I3EC36_9BURK</name>
<dbReference type="RefSeq" id="WP_177228240.1">
    <property type="nucleotide sequence ID" value="NZ_CP041743.1"/>
</dbReference>
<evidence type="ECO:0000313" key="2">
    <source>
        <dbReference type="Proteomes" id="UP000199548"/>
    </source>
</evidence>
<dbReference type="AlphaFoldDB" id="A0A1I3EC36"/>
<dbReference type="Proteomes" id="UP000199548">
    <property type="component" value="Unassembled WGS sequence"/>
</dbReference>
<proteinExistence type="predicted"/>